<dbReference type="PANTHER" id="PTHR43332:SF2">
    <property type="entry name" value="INNER MEMBRANE TRANSPORT PERMEASE YADH"/>
    <property type="match status" value="1"/>
</dbReference>
<evidence type="ECO:0000313" key="8">
    <source>
        <dbReference type="EMBL" id="MFC5289971.1"/>
    </source>
</evidence>
<proteinExistence type="inferred from homology"/>
<sequence length="276" mass="29225">MTALITPPSAGSTARRHVPLPSRTAVFLAILRRDFVATWREMGSFLAQVVIQPVLLLFIFGKVLGDIGYTGSGFGDVLLPGLVAMNAFLGALQNTALPLVMDFSFSREIEDRLLSPLPTSLVALEKIVFGTLRGIVAAAVIVPIGLLILPGVAWPASAWLPALGVTVIGAYLGAAIGMTVGTVVSARRITVMFTVVLTPLMFTGATQFPWPALDGMRWFQIVCAANPLTYLSEAMRAVVVPSVPHIPLLICLAVMTAAAALFTAVGVAGFRRRAQD</sequence>
<dbReference type="Pfam" id="PF01061">
    <property type="entry name" value="ABC2_membrane"/>
    <property type="match status" value="1"/>
</dbReference>
<feature type="transmembrane region" description="Helical" evidence="6">
    <location>
        <begin position="134"/>
        <end position="153"/>
    </location>
</feature>
<evidence type="ECO:0000256" key="1">
    <source>
        <dbReference type="ARBA" id="ARBA00004141"/>
    </source>
</evidence>
<keyword evidence="5" id="KW-0046">Antibiotic resistance</keyword>
<dbReference type="InterPro" id="IPR047817">
    <property type="entry name" value="ABC2_TM_bact-type"/>
</dbReference>
<evidence type="ECO:0000256" key="5">
    <source>
        <dbReference type="ARBA" id="ARBA00023251"/>
    </source>
</evidence>
<evidence type="ECO:0000256" key="2">
    <source>
        <dbReference type="ARBA" id="ARBA00022692"/>
    </source>
</evidence>
<keyword evidence="3 6" id="KW-1133">Transmembrane helix</keyword>
<dbReference type="PROSITE" id="PS51012">
    <property type="entry name" value="ABC_TM2"/>
    <property type="match status" value="1"/>
</dbReference>
<dbReference type="InterPro" id="IPR000412">
    <property type="entry name" value="ABC_2_transport"/>
</dbReference>
<keyword evidence="4 6" id="KW-0472">Membrane</keyword>
<comment type="similarity">
    <text evidence="6">Belongs to the ABC-2 integral membrane protein family.</text>
</comment>
<keyword evidence="6" id="KW-0813">Transport</keyword>
<keyword evidence="9" id="KW-1185">Reference proteome</keyword>
<evidence type="ECO:0000313" key="9">
    <source>
        <dbReference type="Proteomes" id="UP001596157"/>
    </source>
</evidence>
<dbReference type="Proteomes" id="UP001596157">
    <property type="component" value="Unassembled WGS sequence"/>
</dbReference>
<accession>A0ABW0EVN2</accession>
<evidence type="ECO:0000259" key="7">
    <source>
        <dbReference type="PROSITE" id="PS51012"/>
    </source>
</evidence>
<keyword evidence="6" id="KW-1003">Cell membrane</keyword>
<feature type="transmembrane region" description="Helical" evidence="6">
    <location>
        <begin position="77"/>
        <end position="97"/>
    </location>
</feature>
<dbReference type="InterPro" id="IPR013525">
    <property type="entry name" value="ABC2_TM"/>
</dbReference>
<feature type="transmembrane region" description="Helical" evidence="6">
    <location>
        <begin position="159"/>
        <end position="184"/>
    </location>
</feature>
<dbReference type="RefSeq" id="WP_378249839.1">
    <property type="nucleotide sequence ID" value="NZ_JBHSKF010000013.1"/>
</dbReference>
<feature type="transmembrane region" description="Helical" evidence="6">
    <location>
        <begin position="45"/>
        <end position="65"/>
    </location>
</feature>
<dbReference type="InterPro" id="IPR052522">
    <property type="entry name" value="ABC-2_transport_permease"/>
</dbReference>
<name>A0ABW0EVN2_9PSEU</name>
<evidence type="ECO:0000256" key="4">
    <source>
        <dbReference type="ARBA" id="ARBA00023136"/>
    </source>
</evidence>
<comment type="caution">
    <text evidence="8">The sequence shown here is derived from an EMBL/GenBank/DDBJ whole genome shotgun (WGS) entry which is preliminary data.</text>
</comment>
<reference evidence="9" key="1">
    <citation type="journal article" date="2019" name="Int. J. Syst. Evol. Microbiol.">
        <title>The Global Catalogue of Microorganisms (GCM) 10K type strain sequencing project: providing services to taxonomists for standard genome sequencing and annotation.</title>
        <authorList>
            <consortium name="The Broad Institute Genomics Platform"/>
            <consortium name="The Broad Institute Genome Sequencing Center for Infectious Disease"/>
            <person name="Wu L."/>
            <person name="Ma J."/>
        </authorList>
    </citation>
    <scope>NUCLEOTIDE SEQUENCE [LARGE SCALE GENOMIC DNA]</scope>
    <source>
        <strain evidence="9">CCUG 59778</strain>
    </source>
</reference>
<evidence type="ECO:0000256" key="3">
    <source>
        <dbReference type="ARBA" id="ARBA00022989"/>
    </source>
</evidence>
<organism evidence="8 9">
    <name type="scientific">Actinokineospora guangxiensis</name>
    <dbReference type="NCBI Taxonomy" id="1490288"/>
    <lineage>
        <taxon>Bacteria</taxon>
        <taxon>Bacillati</taxon>
        <taxon>Actinomycetota</taxon>
        <taxon>Actinomycetes</taxon>
        <taxon>Pseudonocardiales</taxon>
        <taxon>Pseudonocardiaceae</taxon>
        <taxon>Actinokineospora</taxon>
    </lineage>
</organism>
<protein>
    <recommendedName>
        <fullName evidence="6">Transport permease protein</fullName>
    </recommendedName>
</protein>
<dbReference type="PANTHER" id="PTHR43332">
    <property type="entry name" value="INNER MEMBRANE TRANSPORT PERMEASE YADH-RELATED"/>
    <property type="match status" value="1"/>
</dbReference>
<evidence type="ECO:0000256" key="6">
    <source>
        <dbReference type="RuleBase" id="RU361157"/>
    </source>
</evidence>
<gene>
    <name evidence="8" type="ORF">ACFPM7_23185</name>
</gene>
<comment type="subcellular location">
    <subcellularLocation>
        <location evidence="6">Cell membrane</location>
        <topology evidence="6">Multi-pass membrane protein</topology>
    </subcellularLocation>
    <subcellularLocation>
        <location evidence="1">Membrane</location>
        <topology evidence="1">Multi-pass membrane protein</topology>
    </subcellularLocation>
</comment>
<feature type="transmembrane region" description="Helical" evidence="6">
    <location>
        <begin position="246"/>
        <end position="270"/>
    </location>
</feature>
<feature type="transmembrane region" description="Helical" evidence="6">
    <location>
        <begin position="191"/>
        <end position="210"/>
    </location>
</feature>
<dbReference type="EMBL" id="JBHSKF010000013">
    <property type="protein sequence ID" value="MFC5289971.1"/>
    <property type="molecule type" value="Genomic_DNA"/>
</dbReference>
<feature type="domain" description="ABC transmembrane type-2" evidence="7">
    <location>
        <begin position="44"/>
        <end position="273"/>
    </location>
</feature>
<keyword evidence="2 6" id="KW-0812">Transmembrane</keyword>
<dbReference type="PIRSF" id="PIRSF006648">
    <property type="entry name" value="DrrB"/>
    <property type="match status" value="1"/>
</dbReference>